<evidence type="ECO:0000256" key="7">
    <source>
        <dbReference type="ARBA" id="ARBA00023306"/>
    </source>
</evidence>
<protein>
    <recommendedName>
        <fullName evidence="10">POTRA domain-containing protein</fullName>
    </recommendedName>
</protein>
<feature type="transmembrane region" description="Helical" evidence="9">
    <location>
        <begin position="64"/>
        <end position="84"/>
    </location>
</feature>
<keyword evidence="3" id="KW-0132">Cell division</keyword>
<name>A0ABQ2JA23_9DEIO</name>
<dbReference type="Pfam" id="PF08478">
    <property type="entry name" value="POTRA_1"/>
    <property type="match status" value="1"/>
</dbReference>
<keyword evidence="4 9" id="KW-0812">Transmembrane</keyword>
<proteinExistence type="predicted"/>
<gene>
    <name evidence="11" type="ORF">GCM10010842_28720</name>
</gene>
<keyword evidence="2" id="KW-1003">Cell membrane</keyword>
<dbReference type="InterPro" id="IPR034746">
    <property type="entry name" value="POTRA"/>
</dbReference>
<evidence type="ECO:0000259" key="10">
    <source>
        <dbReference type="PROSITE" id="PS51779"/>
    </source>
</evidence>
<feature type="domain" description="POTRA" evidence="10">
    <location>
        <begin position="84"/>
        <end position="151"/>
    </location>
</feature>
<evidence type="ECO:0000256" key="9">
    <source>
        <dbReference type="SAM" id="Phobius"/>
    </source>
</evidence>
<keyword evidence="12" id="KW-1185">Reference proteome</keyword>
<dbReference type="InterPro" id="IPR026579">
    <property type="entry name" value="FtsQ"/>
</dbReference>
<evidence type="ECO:0000256" key="5">
    <source>
        <dbReference type="ARBA" id="ARBA00022989"/>
    </source>
</evidence>
<dbReference type="InterPro" id="IPR013685">
    <property type="entry name" value="POTRA_FtsQ_type"/>
</dbReference>
<dbReference type="Proteomes" id="UP000645517">
    <property type="component" value="Unassembled WGS sequence"/>
</dbReference>
<keyword evidence="5 9" id="KW-1133">Transmembrane helix</keyword>
<dbReference type="PANTHER" id="PTHR35851">
    <property type="entry name" value="CELL DIVISION PROTEIN FTSQ"/>
    <property type="match status" value="1"/>
</dbReference>
<comment type="subcellular location">
    <subcellularLocation>
        <location evidence="1">Membrane</location>
    </subcellularLocation>
</comment>
<feature type="region of interest" description="Disordered" evidence="8">
    <location>
        <begin position="1"/>
        <end position="58"/>
    </location>
</feature>
<dbReference type="PROSITE" id="PS51779">
    <property type="entry name" value="POTRA"/>
    <property type="match status" value="1"/>
</dbReference>
<organism evidence="11 12">
    <name type="scientific">Deinococcus daejeonensis</name>
    <dbReference type="NCBI Taxonomy" id="1007098"/>
    <lineage>
        <taxon>Bacteria</taxon>
        <taxon>Thermotogati</taxon>
        <taxon>Deinococcota</taxon>
        <taxon>Deinococci</taxon>
        <taxon>Deinococcales</taxon>
        <taxon>Deinococcaceae</taxon>
        <taxon>Deinococcus</taxon>
    </lineage>
</organism>
<keyword evidence="6 9" id="KW-0472">Membrane</keyword>
<evidence type="ECO:0000256" key="8">
    <source>
        <dbReference type="SAM" id="MobiDB-lite"/>
    </source>
</evidence>
<evidence type="ECO:0000256" key="3">
    <source>
        <dbReference type="ARBA" id="ARBA00022618"/>
    </source>
</evidence>
<comment type="caution">
    <text evidence="11">The sequence shown here is derived from an EMBL/GenBank/DDBJ whole genome shotgun (WGS) entry which is preliminary data.</text>
</comment>
<sequence length="262" mass="27861">MARAGGRVSGSERPLNRRVPAAPDTDVRGAPLNVPGPAPSGGAVPDPSPSDAEPAPRRRSRRPLWAALAAALVLGAGVGAWFALPVRTVTVSGNARLSEARVRTLAGLDGSFGWLYYGAWRARGLLDSPWVQSAVVTRTFPDRVSIALTERVPRARWQRRTGEVVAVARDGTVLPGATGTGGLPLISGWGPDRVPEVLALLDTLGRYTVQTVTYTPSGVRVKLKTGSVWSGDLNALVKYAGSISMYPDRDIYIYPWGVSVQE</sequence>
<evidence type="ECO:0000256" key="1">
    <source>
        <dbReference type="ARBA" id="ARBA00004370"/>
    </source>
</evidence>
<dbReference type="Gene3D" id="3.10.20.310">
    <property type="entry name" value="membrane protein fhac"/>
    <property type="match status" value="1"/>
</dbReference>
<dbReference type="PANTHER" id="PTHR35851:SF1">
    <property type="entry name" value="CELL DIVISION PROTEIN FTSQ"/>
    <property type="match status" value="1"/>
</dbReference>
<evidence type="ECO:0000313" key="12">
    <source>
        <dbReference type="Proteomes" id="UP000645517"/>
    </source>
</evidence>
<reference evidence="12" key="1">
    <citation type="journal article" date="2019" name="Int. J. Syst. Evol. Microbiol.">
        <title>The Global Catalogue of Microorganisms (GCM) 10K type strain sequencing project: providing services to taxonomists for standard genome sequencing and annotation.</title>
        <authorList>
            <consortium name="The Broad Institute Genomics Platform"/>
            <consortium name="The Broad Institute Genome Sequencing Center for Infectious Disease"/>
            <person name="Wu L."/>
            <person name="Ma J."/>
        </authorList>
    </citation>
    <scope>NUCLEOTIDE SEQUENCE [LARGE SCALE GENOMIC DNA]</scope>
    <source>
        <strain evidence="12">JCM 16918</strain>
    </source>
</reference>
<evidence type="ECO:0000256" key="4">
    <source>
        <dbReference type="ARBA" id="ARBA00022692"/>
    </source>
</evidence>
<dbReference type="EMBL" id="BMOR01000015">
    <property type="protein sequence ID" value="GGN42339.1"/>
    <property type="molecule type" value="Genomic_DNA"/>
</dbReference>
<accession>A0ABQ2JA23</accession>
<keyword evidence="7" id="KW-0131">Cell cycle</keyword>
<feature type="compositionally biased region" description="Low complexity" evidence="8">
    <location>
        <begin position="40"/>
        <end position="53"/>
    </location>
</feature>
<evidence type="ECO:0000313" key="11">
    <source>
        <dbReference type="EMBL" id="GGN42339.1"/>
    </source>
</evidence>
<evidence type="ECO:0000256" key="6">
    <source>
        <dbReference type="ARBA" id="ARBA00023136"/>
    </source>
</evidence>
<evidence type="ECO:0000256" key="2">
    <source>
        <dbReference type="ARBA" id="ARBA00022475"/>
    </source>
</evidence>